<organism evidence="6 7">
    <name type="scientific">Amycolatopsis dongchuanensis</name>
    <dbReference type="NCBI Taxonomy" id="1070866"/>
    <lineage>
        <taxon>Bacteria</taxon>
        <taxon>Bacillati</taxon>
        <taxon>Actinomycetota</taxon>
        <taxon>Actinomycetes</taxon>
        <taxon>Pseudonocardiales</taxon>
        <taxon>Pseudonocardiaceae</taxon>
        <taxon>Amycolatopsis</taxon>
    </lineage>
</organism>
<evidence type="ECO:0000313" key="6">
    <source>
        <dbReference type="EMBL" id="GAA5172243.1"/>
    </source>
</evidence>
<dbReference type="Gene3D" id="3.40.1410.10">
    <property type="entry name" value="Chorismate lyase-like"/>
    <property type="match status" value="1"/>
</dbReference>
<dbReference type="InterPro" id="IPR000524">
    <property type="entry name" value="Tscrpt_reg_HTH_GntR"/>
</dbReference>
<dbReference type="InterPro" id="IPR028978">
    <property type="entry name" value="Chorismate_lyase_/UTRA_dom_sf"/>
</dbReference>
<evidence type="ECO:0000259" key="5">
    <source>
        <dbReference type="PROSITE" id="PS50949"/>
    </source>
</evidence>
<feature type="region of interest" description="Disordered" evidence="4">
    <location>
        <begin position="233"/>
        <end position="252"/>
    </location>
</feature>
<dbReference type="EMBL" id="BAABIB010000098">
    <property type="protein sequence ID" value="GAA5172243.1"/>
    <property type="molecule type" value="Genomic_DNA"/>
</dbReference>
<feature type="domain" description="HTH gntR-type" evidence="5">
    <location>
        <begin position="3"/>
        <end position="71"/>
    </location>
</feature>
<evidence type="ECO:0000313" key="7">
    <source>
        <dbReference type="Proteomes" id="UP001500192"/>
    </source>
</evidence>
<evidence type="ECO:0000256" key="3">
    <source>
        <dbReference type="ARBA" id="ARBA00023163"/>
    </source>
</evidence>
<accession>A0ABP9R6J6</accession>
<dbReference type="PANTHER" id="PTHR44846:SF1">
    <property type="entry name" value="MANNOSYL-D-GLYCERATE TRANSPORT_METABOLISM SYSTEM REPRESSOR MNGR-RELATED"/>
    <property type="match status" value="1"/>
</dbReference>
<gene>
    <name evidence="6" type="ORF">GCM10023214_53490</name>
</gene>
<dbReference type="PRINTS" id="PR00035">
    <property type="entry name" value="HTHGNTR"/>
</dbReference>
<keyword evidence="1" id="KW-0805">Transcription regulation</keyword>
<dbReference type="Gene3D" id="1.10.10.10">
    <property type="entry name" value="Winged helix-like DNA-binding domain superfamily/Winged helix DNA-binding domain"/>
    <property type="match status" value="1"/>
</dbReference>
<dbReference type="SMART" id="SM00866">
    <property type="entry name" value="UTRA"/>
    <property type="match status" value="1"/>
</dbReference>
<dbReference type="InterPro" id="IPR036390">
    <property type="entry name" value="WH_DNA-bd_sf"/>
</dbReference>
<dbReference type="RefSeq" id="WP_346055268.1">
    <property type="nucleotide sequence ID" value="NZ_BAABIB010000098.1"/>
</dbReference>
<dbReference type="InterPro" id="IPR011663">
    <property type="entry name" value="UTRA"/>
</dbReference>
<dbReference type="SUPFAM" id="SSF46785">
    <property type="entry name" value="Winged helix' DNA-binding domain"/>
    <property type="match status" value="1"/>
</dbReference>
<sequence>MALPIYREIRADLEARIRRGELAVGDRVPTEAQLQRTYGVSRATAQRALQELAAAGLVVRHRKRGTFVADGARQVNLWRWINLEPHGPEMPGRHVVQGAGVVTAAEADMTLPELAADTPVVQLRRVKLTPEDVPVGLELSAVPFSVAPRLLSEPLEDLAIHDYLARQGVEVARSRLYIEPGLLGAQDAETLGAEQGCAVLQFLRVSWLASGEVGEVSRIILPPGHSEFYIEQTLSRPERTAERSADDEGDAP</sequence>
<name>A0ABP9R6J6_9PSEU</name>
<keyword evidence="3" id="KW-0804">Transcription</keyword>
<comment type="caution">
    <text evidence="6">The sequence shown here is derived from an EMBL/GenBank/DDBJ whole genome shotgun (WGS) entry which is preliminary data.</text>
</comment>
<evidence type="ECO:0000256" key="2">
    <source>
        <dbReference type="ARBA" id="ARBA00023125"/>
    </source>
</evidence>
<keyword evidence="2" id="KW-0238">DNA-binding</keyword>
<dbReference type="PROSITE" id="PS50949">
    <property type="entry name" value="HTH_GNTR"/>
    <property type="match status" value="1"/>
</dbReference>
<reference evidence="7" key="1">
    <citation type="journal article" date="2019" name="Int. J. Syst. Evol. Microbiol.">
        <title>The Global Catalogue of Microorganisms (GCM) 10K type strain sequencing project: providing services to taxonomists for standard genome sequencing and annotation.</title>
        <authorList>
            <consortium name="The Broad Institute Genomics Platform"/>
            <consortium name="The Broad Institute Genome Sequencing Center for Infectious Disease"/>
            <person name="Wu L."/>
            <person name="Ma J."/>
        </authorList>
    </citation>
    <scope>NUCLEOTIDE SEQUENCE [LARGE SCALE GENOMIC DNA]</scope>
    <source>
        <strain evidence="7">JCM 18054</strain>
    </source>
</reference>
<dbReference type="SUPFAM" id="SSF64288">
    <property type="entry name" value="Chorismate lyase-like"/>
    <property type="match status" value="1"/>
</dbReference>
<feature type="compositionally biased region" description="Basic and acidic residues" evidence="4">
    <location>
        <begin position="236"/>
        <end position="246"/>
    </location>
</feature>
<dbReference type="Pfam" id="PF00392">
    <property type="entry name" value="GntR"/>
    <property type="match status" value="1"/>
</dbReference>
<dbReference type="CDD" id="cd07377">
    <property type="entry name" value="WHTH_GntR"/>
    <property type="match status" value="1"/>
</dbReference>
<protein>
    <submittedName>
        <fullName evidence="6">GntR family transcriptional regulator</fullName>
    </submittedName>
</protein>
<evidence type="ECO:0000256" key="4">
    <source>
        <dbReference type="SAM" id="MobiDB-lite"/>
    </source>
</evidence>
<dbReference type="Proteomes" id="UP001500192">
    <property type="component" value="Unassembled WGS sequence"/>
</dbReference>
<dbReference type="PANTHER" id="PTHR44846">
    <property type="entry name" value="MANNOSYL-D-GLYCERATE TRANSPORT/METABOLISM SYSTEM REPRESSOR MNGR-RELATED"/>
    <property type="match status" value="1"/>
</dbReference>
<dbReference type="InterPro" id="IPR036388">
    <property type="entry name" value="WH-like_DNA-bd_sf"/>
</dbReference>
<keyword evidence="7" id="KW-1185">Reference proteome</keyword>
<evidence type="ECO:0000256" key="1">
    <source>
        <dbReference type="ARBA" id="ARBA00023015"/>
    </source>
</evidence>
<proteinExistence type="predicted"/>
<dbReference type="SMART" id="SM00345">
    <property type="entry name" value="HTH_GNTR"/>
    <property type="match status" value="1"/>
</dbReference>
<dbReference type="InterPro" id="IPR050679">
    <property type="entry name" value="Bact_HTH_transcr_reg"/>
</dbReference>
<dbReference type="Pfam" id="PF07702">
    <property type="entry name" value="UTRA"/>
    <property type="match status" value="1"/>
</dbReference>